<evidence type="ECO:0000259" key="1">
    <source>
        <dbReference type="Pfam" id="PF00857"/>
    </source>
</evidence>
<comment type="caution">
    <text evidence="2">The sequence shown here is derived from an EMBL/GenBank/DDBJ whole genome shotgun (WGS) entry which is preliminary data.</text>
</comment>
<protein>
    <submittedName>
        <fullName evidence="2">Isochorismatase family protein</fullName>
    </submittedName>
</protein>
<dbReference type="RefSeq" id="WP_191022130.1">
    <property type="nucleotide sequence ID" value="NZ_JABBXD010000001.1"/>
</dbReference>
<dbReference type="Gene3D" id="3.40.50.850">
    <property type="entry name" value="Isochorismatase-like"/>
    <property type="match status" value="1"/>
</dbReference>
<gene>
    <name evidence="2" type="ORF">HHX48_02930</name>
</gene>
<evidence type="ECO:0000313" key="3">
    <source>
        <dbReference type="Proteomes" id="UP000624419"/>
    </source>
</evidence>
<dbReference type="SUPFAM" id="SSF52499">
    <property type="entry name" value="Isochorismatase-like hydrolases"/>
    <property type="match status" value="1"/>
</dbReference>
<dbReference type="Proteomes" id="UP000624419">
    <property type="component" value="Unassembled WGS sequence"/>
</dbReference>
<evidence type="ECO:0000313" key="2">
    <source>
        <dbReference type="EMBL" id="MBD3584687.1"/>
    </source>
</evidence>
<dbReference type="EMBL" id="JABBXD010000001">
    <property type="protein sequence ID" value="MBD3584687.1"/>
    <property type="molecule type" value="Genomic_DNA"/>
</dbReference>
<dbReference type="InterPro" id="IPR036380">
    <property type="entry name" value="Isochorismatase-like_sf"/>
</dbReference>
<feature type="domain" description="Isochorismatase-like" evidence="1">
    <location>
        <begin position="8"/>
        <end position="156"/>
    </location>
</feature>
<organism evidence="2 3">
    <name type="scientific">Salinimonas profundi</name>
    <dbReference type="NCBI Taxonomy" id="2729140"/>
    <lineage>
        <taxon>Bacteria</taxon>
        <taxon>Pseudomonadati</taxon>
        <taxon>Pseudomonadota</taxon>
        <taxon>Gammaproteobacteria</taxon>
        <taxon>Alteromonadales</taxon>
        <taxon>Alteromonadaceae</taxon>
        <taxon>Alteromonas/Salinimonas group</taxon>
        <taxon>Salinimonas</taxon>
    </lineage>
</organism>
<dbReference type="Pfam" id="PF00857">
    <property type="entry name" value="Isochorismatase"/>
    <property type="match status" value="1"/>
</dbReference>
<sequence>MLNEQDTGLIVTDIQGRLAKTVYQSEAFLLKCEQLIRAAEVLALPIIWLEQVPDKLGATTPVLQPFINRNSLITKCTFDACQNAQFVDTIQRNGKNQWLICGIEAHICVYQTALSLLERGYTVFPVSDAVSSRDPDNKQLALANLRDAGAAISSVEMCLYQLLGSSQHPAFADILAMIKE</sequence>
<reference evidence="2 3" key="1">
    <citation type="submission" date="2020-04" db="EMBL/GenBank/DDBJ databases">
        <title>Salinimonas sp. HHU 13199.</title>
        <authorList>
            <person name="Cui X."/>
            <person name="Zhang D."/>
        </authorList>
    </citation>
    <scope>NUCLEOTIDE SEQUENCE [LARGE SCALE GENOMIC DNA]</scope>
    <source>
        <strain evidence="2 3">HHU 13199</strain>
    </source>
</reference>
<keyword evidence="3" id="KW-1185">Reference proteome</keyword>
<dbReference type="InterPro" id="IPR050993">
    <property type="entry name" value="Isochorismatase_domain"/>
</dbReference>
<dbReference type="PANTHER" id="PTHR14119">
    <property type="entry name" value="HYDROLASE"/>
    <property type="match status" value="1"/>
</dbReference>
<dbReference type="InterPro" id="IPR000868">
    <property type="entry name" value="Isochorismatase-like_dom"/>
</dbReference>
<dbReference type="PANTHER" id="PTHR14119:SF3">
    <property type="entry name" value="ISOCHORISMATASE DOMAIN-CONTAINING PROTEIN 2"/>
    <property type="match status" value="1"/>
</dbReference>
<accession>A0ABR8LEH2</accession>
<name>A0ABR8LEH2_9ALTE</name>
<proteinExistence type="predicted"/>